<dbReference type="Gene3D" id="3.40.50.2000">
    <property type="entry name" value="Glycogen Phosphorylase B"/>
    <property type="match status" value="2"/>
</dbReference>
<comment type="caution">
    <text evidence="3">The sequence shown here is derived from an EMBL/GenBank/DDBJ whole genome shotgun (WGS) entry which is preliminary data.</text>
</comment>
<dbReference type="GO" id="GO:0008713">
    <property type="term" value="F:ADP-heptose-lipopolysaccharide heptosyltransferase activity"/>
    <property type="evidence" value="ECO:0007669"/>
    <property type="project" value="TreeGrafter"/>
</dbReference>
<keyword evidence="2" id="KW-0808">Transferase</keyword>
<accession>E6QI11</accession>
<dbReference type="Pfam" id="PF01075">
    <property type="entry name" value="Glyco_transf_9"/>
    <property type="match status" value="1"/>
</dbReference>
<protein>
    <recommendedName>
        <fullName evidence="4">Glycosyltransferase family 9 protein</fullName>
    </recommendedName>
</protein>
<dbReference type="GO" id="GO:0009244">
    <property type="term" value="P:lipopolysaccharide core region biosynthetic process"/>
    <property type="evidence" value="ECO:0007669"/>
    <property type="project" value="TreeGrafter"/>
</dbReference>
<evidence type="ECO:0000256" key="1">
    <source>
        <dbReference type="ARBA" id="ARBA00022676"/>
    </source>
</evidence>
<dbReference type="InterPro" id="IPR051199">
    <property type="entry name" value="LPS_LOS_Heptosyltrfase"/>
</dbReference>
<gene>
    <name evidence="3" type="ORF">CARN6_0157</name>
</gene>
<evidence type="ECO:0000256" key="2">
    <source>
        <dbReference type="ARBA" id="ARBA00022679"/>
    </source>
</evidence>
<sequence>MDSESSTQRVLIYRLGSLGDTTVALPCFHLIARKYPLATRLLLTNYPVHAKAPASAAVLGASGLIHGYMRYTVGTRSPVSLLRLAFEIRRFRPQVLVYLMPARTPRQLQRDLAFFRFACGAKRVVGAGQAAETSSVFDAATGRYESEAFRLARVLSELGEAEPSQIGNWDLRLTEEEKTRAGAVLEPFRQRPFFVCGPGTKMQAKDWGEANWLALMKRLSQQYPDHGLALVGAAEDKAVSDAVAAGWAGPTVNLCGQLSPRETAAVLEGARVFLGPDSGPMHLAASVGVPAVIAFSARGLPGVWFPIGDRNQVIYHQTSCYGCNLETCIEQQRRCLTSITIDEMVSAVQRALQS</sequence>
<dbReference type="AlphaFoldDB" id="E6QI11"/>
<dbReference type="CDD" id="cd03789">
    <property type="entry name" value="GT9_LPS_heptosyltransferase"/>
    <property type="match status" value="1"/>
</dbReference>
<dbReference type="InterPro" id="IPR002201">
    <property type="entry name" value="Glyco_trans_9"/>
</dbReference>
<dbReference type="SUPFAM" id="SSF53756">
    <property type="entry name" value="UDP-Glycosyltransferase/glycogen phosphorylase"/>
    <property type="match status" value="1"/>
</dbReference>
<dbReference type="PANTHER" id="PTHR30160">
    <property type="entry name" value="TETRAACYLDISACCHARIDE 4'-KINASE-RELATED"/>
    <property type="match status" value="1"/>
</dbReference>
<proteinExistence type="predicted"/>
<dbReference type="EMBL" id="CABQ01000033">
    <property type="protein sequence ID" value="CBI06876.1"/>
    <property type="molecule type" value="Genomic_DNA"/>
</dbReference>
<keyword evidence="1" id="KW-0328">Glycosyltransferase</keyword>
<organism evidence="3">
    <name type="scientific">mine drainage metagenome</name>
    <dbReference type="NCBI Taxonomy" id="410659"/>
    <lineage>
        <taxon>unclassified sequences</taxon>
        <taxon>metagenomes</taxon>
        <taxon>ecological metagenomes</taxon>
    </lineage>
</organism>
<reference evidence="3" key="1">
    <citation type="submission" date="2009-10" db="EMBL/GenBank/DDBJ databases">
        <title>Diversity of trophic interactions inside an arsenic-rich microbial ecosystem.</title>
        <authorList>
            <person name="Bertin P.N."/>
            <person name="Heinrich-Salmeron A."/>
            <person name="Pelletier E."/>
            <person name="Goulhen-Chollet F."/>
            <person name="Arsene-Ploetze F."/>
            <person name="Gallien S."/>
            <person name="Calteau A."/>
            <person name="Vallenet D."/>
            <person name="Casiot C."/>
            <person name="Chane-Woon-Ming B."/>
            <person name="Giloteaux L."/>
            <person name="Barakat M."/>
            <person name="Bonnefoy V."/>
            <person name="Bruneel O."/>
            <person name="Chandler M."/>
            <person name="Cleiss J."/>
            <person name="Duran R."/>
            <person name="Elbaz-Poulichet F."/>
            <person name="Fonknechten N."/>
            <person name="Lauga B."/>
            <person name="Mornico D."/>
            <person name="Ortet P."/>
            <person name="Schaeffer C."/>
            <person name="Siguier P."/>
            <person name="Alexander Thil Smith A."/>
            <person name="Van Dorsselaer A."/>
            <person name="Weissenbach J."/>
            <person name="Medigue C."/>
            <person name="Le Paslier D."/>
        </authorList>
    </citation>
    <scope>NUCLEOTIDE SEQUENCE</scope>
</reference>
<evidence type="ECO:0000313" key="3">
    <source>
        <dbReference type="EMBL" id="CBI06876.1"/>
    </source>
</evidence>
<name>E6QI11_9ZZZZ</name>
<dbReference type="GO" id="GO:0005829">
    <property type="term" value="C:cytosol"/>
    <property type="evidence" value="ECO:0007669"/>
    <property type="project" value="TreeGrafter"/>
</dbReference>
<evidence type="ECO:0008006" key="4">
    <source>
        <dbReference type="Google" id="ProtNLM"/>
    </source>
</evidence>